<sequence length="40" mass="4482">MPYSETKVIIGGLAHIPVLIFIFNFIKNKFEARAQSTSIS</sequence>
<evidence type="ECO:0000256" key="1">
    <source>
        <dbReference type="SAM" id="Phobius"/>
    </source>
</evidence>
<dbReference type="AlphaFoldDB" id="A8WI80"/>
<protein>
    <submittedName>
        <fullName evidence="2">Uncharacterized protein</fullName>
    </submittedName>
</protein>
<keyword evidence="1" id="KW-1133">Transmembrane helix</keyword>
<feature type="transmembrane region" description="Helical" evidence="1">
    <location>
        <begin position="6"/>
        <end position="26"/>
    </location>
</feature>
<dbReference type="EMBL" id="BX548174">
    <property type="protein sequence ID" value="CAP16365.1"/>
    <property type="molecule type" value="Genomic_DNA"/>
</dbReference>
<keyword evidence="1" id="KW-0812">Transmembrane</keyword>
<dbReference type="RefSeq" id="WP_268741264.1">
    <property type="nucleotide sequence ID" value="NC_005072.1"/>
</dbReference>
<proteinExistence type="predicted"/>
<evidence type="ECO:0000313" key="2">
    <source>
        <dbReference type="EMBL" id="CAP16365.1"/>
    </source>
</evidence>
<organism evidence="2 3">
    <name type="scientific">Prochlorococcus marinus subsp. pastoris (strain CCMP1986 / NIES-2087 / MED4)</name>
    <dbReference type="NCBI Taxonomy" id="59919"/>
    <lineage>
        <taxon>Bacteria</taxon>
        <taxon>Bacillati</taxon>
        <taxon>Cyanobacteriota</taxon>
        <taxon>Cyanophyceae</taxon>
        <taxon>Synechococcales</taxon>
        <taxon>Prochlorococcaceae</taxon>
        <taxon>Prochlorococcus</taxon>
    </lineage>
</organism>
<dbReference type="STRING" id="59919.PMM1861"/>
<name>A8WI80_PROMP</name>
<reference evidence="2 3" key="1">
    <citation type="journal article" date="2003" name="Nature">
        <title>Genome divergence in two Prochlorococcus ecotypes reflects oceanic niche differentiation.</title>
        <authorList>
            <person name="Rocap G."/>
            <person name="Larimer F.W."/>
            <person name="Lamerdin J.E."/>
            <person name="Malfatti S."/>
            <person name="Chain P."/>
            <person name="Ahlgren N.A."/>
            <person name="Arellano A."/>
            <person name="Coleman M."/>
            <person name="Hauser L."/>
            <person name="Hess W.R."/>
            <person name="Johnson Z.I."/>
            <person name="Land M.L."/>
            <person name="Lindell D."/>
            <person name="Post A.F."/>
            <person name="Regala W."/>
            <person name="Shah M."/>
            <person name="Shaw S.L."/>
            <person name="Steglich C."/>
            <person name="Sullivan M.B."/>
            <person name="Ting C.S."/>
            <person name="Tolonen A."/>
            <person name="Webb E.A."/>
            <person name="Zinser E.R."/>
            <person name="Chisholm S.W."/>
        </authorList>
    </citation>
    <scope>NUCLEOTIDE SEQUENCE [LARGE SCALE GENOMIC DNA]</scope>
    <source>
        <strain evidence="3">CCMP1986 / NIES-2087 / MED4</strain>
    </source>
</reference>
<dbReference type="Proteomes" id="UP000001026">
    <property type="component" value="Chromosome"/>
</dbReference>
<evidence type="ECO:0000313" key="3">
    <source>
        <dbReference type="Proteomes" id="UP000001026"/>
    </source>
</evidence>
<gene>
    <name evidence="2" type="ordered locus">PMM1861</name>
</gene>
<keyword evidence="1" id="KW-0472">Membrane</keyword>
<accession>A8WI80</accession>
<dbReference type="KEGG" id="pmm:PMM1861"/>
<dbReference type="HOGENOM" id="CLU_3294879_0_0_3"/>